<reference evidence="7" key="1">
    <citation type="submission" date="2009-11" db="EMBL/GenBank/DDBJ databases">
        <title>The complete chromosome 2 of Sphaerobacter thermophilus DSM 20745.</title>
        <authorList>
            <person name="Lucas S."/>
            <person name="Copeland A."/>
            <person name="Lapidus A."/>
            <person name="Glavina del Rio T."/>
            <person name="Dalin E."/>
            <person name="Tice H."/>
            <person name="Bruce D."/>
            <person name="Goodwin L."/>
            <person name="Pitluck S."/>
            <person name="Kyrpides N."/>
            <person name="Mavromatis K."/>
            <person name="Ivanova N."/>
            <person name="Mikhailova N."/>
            <person name="LaButti K.M."/>
            <person name="Clum A."/>
            <person name="Sun H.I."/>
            <person name="Brettin T."/>
            <person name="Detter J.C."/>
            <person name="Han C."/>
            <person name="Larimer F."/>
            <person name="Land M."/>
            <person name="Hauser L."/>
            <person name="Markowitz V."/>
            <person name="Cheng J.F."/>
            <person name="Hugenholtz P."/>
            <person name="Woyke T."/>
            <person name="Wu D."/>
            <person name="Steenblock K."/>
            <person name="Schneider S."/>
            <person name="Pukall R."/>
            <person name="Goeker M."/>
            <person name="Klenk H.P."/>
            <person name="Eisen J.A."/>
        </authorList>
    </citation>
    <scope>NUCLEOTIDE SEQUENCE [LARGE SCALE GENOMIC DNA]</scope>
    <source>
        <strain evidence="7">ATCC 49802 / DSM 20745 / S 6022</strain>
    </source>
</reference>
<name>D1C9Z1_SPHTD</name>
<evidence type="ECO:0000259" key="5">
    <source>
        <dbReference type="SMART" id="SM00704"/>
    </source>
</evidence>
<evidence type="ECO:0000313" key="6">
    <source>
        <dbReference type="EMBL" id="ACZ40634.1"/>
    </source>
</evidence>
<dbReference type="eggNOG" id="COG3369">
    <property type="taxonomic scope" value="Bacteria"/>
</dbReference>
<evidence type="ECO:0000256" key="4">
    <source>
        <dbReference type="ARBA" id="ARBA00023014"/>
    </source>
</evidence>
<evidence type="ECO:0000256" key="3">
    <source>
        <dbReference type="ARBA" id="ARBA00023004"/>
    </source>
</evidence>
<dbReference type="InterPro" id="IPR018967">
    <property type="entry name" value="FeS-contain_CDGSH-typ"/>
</dbReference>
<proteinExistence type="predicted"/>
<keyword evidence="2" id="KW-0479">Metal-binding</keyword>
<evidence type="ECO:0000313" key="7">
    <source>
        <dbReference type="Proteomes" id="UP000002027"/>
    </source>
</evidence>
<dbReference type="STRING" id="479434.Sthe_3234"/>
<keyword evidence="4" id="KW-0411">Iron-sulfur</keyword>
<feature type="domain" description="Iron-binding zinc finger CDGSH type" evidence="5">
    <location>
        <begin position="25"/>
        <end position="61"/>
    </location>
</feature>
<keyword evidence="3" id="KW-0408">Iron</keyword>
<dbReference type="Gene3D" id="3.40.5.90">
    <property type="entry name" value="CDGSH iron-sulfur domain, mitoNEET-type"/>
    <property type="match status" value="1"/>
</dbReference>
<dbReference type="SMART" id="SM00704">
    <property type="entry name" value="ZnF_CDGSH"/>
    <property type="match status" value="1"/>
</dbReference>
<dbReference type="InParanoid" id="D1C9Z1"/>
<keyword evidence="1" id="KW-0001">2Fe-2S</keyword>
<sequence length="69" mass="7961">MSEVRIMVSRNGSYYVQGKVLLVDHQGNEIPYEGEEVWLCRCGHSQTKPFCDGSHRKVWSKDNPNRPNP</sequence>
<dbReference type="Pfam" id="PF09360">
    <property type="entry name" value="zf-CDGSH"/>
    <property type="match status" value="1"/>
</dbReference>
<dbReference type="AlphaFoldDB" id="D1C9Z1"/>
<dbReference type="InterPro" id="IPR042216">
    <property type="entry name" value="MitoNEET_CISD"/>
</dbReference>
<dbReference type="HOGENOM" id="CLU_173940_2_0_0"/>
<gene>
    <name evidence="6" type="ordered locus">Sthe_3234</name>
</gene>
<organism evidence="6 7">
    <name type="scientific">Sphaerobacter thermophilus (strain ATCC 49802 / DSM 20745 / KCCM 41009 / NCIMB 13125 / S 6022)</name>
    <dbReference type="NCBI Taxonomy" id="479434"/>
    <lineage>
        <taxon>Bacteria</taxon>
        <taxon>Pseudomonadati</taxon>
        <taxon>Thermomicrobiota</taxon>
        <taxon>Thermomicrobia</taxon>
        <taxon>Sphaerobacterales</taxon>
        <taxon>Sphaerobacterineae</taxon>
        <taxon>Sphaerobacteraceae</taxon>
        <taxon>Sphaerobacter</taxon>
    </lineage>
</organism>
<reference evidence="6 7" key="2">
    <citation type="journal article" date="2010" name="Stand. Genomic Sci.">
        <title>Complete genome sequence of Desulfohalobium retbaense type strain (HR(100)).</title>
        <authorList>
            <person name="Spring S."/>
            <person name="Nolan M."/>
            <person name="Lapidus A."/>
            <person name="Glavina Del Rio T."/>
            <person name="Copeland A."/>
            <person name="Tice H."/>
            <person name="Cheng J.F."/>
            <person name="Lucas S."/>
            <person name="Land M."/>
            <person name="Chen F."/>
            <person name="Bruce D."/>
            <person name="Goodwin L."/>
            <person name="Pitluck S."/>
            <person name="Ivanova N."/>
            <person name="Mavromatis K."/>
            <person name="Mikhailova N."/>
            <person name="Pati A."/>
            <person name="Chen A."/>
            <person name="Palaniappan K."/>
            <person name="Hauser L."/>
            <person name="Chang Y.J."/>
            <person name="Jeffries C.D."/>
            <person name="Munk C."/>
            <person name="Kiss H."/>
            <person name="Chain P."/>
            <person name="Han C."/>
            <person name="Brettin T."/>
            <person name="Detter J.C."/>
            <person name="Schuler E."/>
            <person name="Goker M."/>
            <person name="Rohde M."/>
            <person name="Bristow J."/>
            <person name="Eisen J.A."/>
            <person name="Markowitz V."/>
            <person name="Hugenholtz P."/>
            <person name="Kyrpides N.C."/>
            <person name="Klenk H.P."/>
        </authorList>
    </citation>
    <scope>NUCLEOTIDE SEQUENCE [LARGE SCALE GENOMIC DNA]</scope>
    <source>
        <strain evidence="7">ATCC 49802 / DSM 20745 / S 6022</strain>
    </source>
</reference>
<dbReference type="RefSeq" id="WP_012873669.1">
    <property type="nucleotide sequence ID" value="NC_013524.1"/>
</dbReference>
<dbReference type="GO" id="GO:0005737">
    <property type="term" value="C:cytoplasm"/>
    <property type="evidence" value="ECO:0007669"/>
    <property type="project" value="UniProtKB-ARBA"/>
</dbReference>
<dbReference type="GO" id="GO:0046872">
    <property type="term" value="F:metal ion binding"/>
    <property type="evidence" value="ECO:0007669"/>
    <property type="project" value="UniProtKB-KW"/>
</dbReference>
<dbReference type="KEGG" id="sti:Sthe_3234"/>
<dbReference type="EMBL" id="CP001824">
    <property type="protein sequence ID" value="ACZ40634.1"/>
    <property type="molecule type" value="Genomic_DNA"/>
</dbReference>
<dbReference type="Proteomes" id="UP000002027">
    <property type="component" value="Chromosome 2"/>
</dbReference>
<evidence type="ECO:0000256" key="1">
    <source>
        <dbReference type="ARBA" id="ARBA00022714"/>
    </source>
</evidence>
<accession>D1C9Z1</accession>
<evidence type="ECO:0000256" key="2">
    <source>
        <dbReference type="ARBA" id="ARBA00022723"/>
    </source>
</evidence>
<keyword evidence="7" id="KW-1185">Reference proteome</keyword>
<protein>
    <submittedName>
        <fullName evidence="6">Iron sulphur domain-containing, CDGSH-type</fullName>
    </submittedName>
</protein>
<dbReference type="GO" id="GO:0051537">
    <property type="term" value="F:2 iron, 2 sulfur cluster binding"/>
    <property type="evidence" value="ECO:0007669"/>
    <property type="project" value="UniProtKB-KW"/>
</dbReference>